<proteinExistence type="predicted"/>
<dbReference type="PANTHER" id="PTHR47338">
    <property type="entry name" value="ZN(II)2CYS6 TRANSCRIPTION FACTOR (EUROFUNG)-RELATED"/>
    <property type="match status" value="1"/>
</dbReference>
<keyword evidence="3" id="KW-0805">Transcription regulation</keyword>
<dbReference type="GO" id="GO:0008270">
    <property type="term" value="F:zinc ion binding"/>
    <property type="evidence" value="ECO:0007669"/>
    <property type="project" value="InterPro"/>
</dbReference>
<organism evidence="8">
    <name type="scientific">Sexangularia sp. CB-2014</name>
    <dbReference type="NCBI Taxonomy" id="1486929"/>
    <lineage>
        <taxon>Eukaryota</taxon>
        <taxon>Amoebozoa</taxon>
        <taxon>Tubulinea</taxon>
        <taxon>Elardia</taxon>
        <taxon>Arcellinida</taxon>
        <taxon>Arcellinida incertae sedis</taxon>
        <taxon>Sexangularia</taxon>
    </lineage>
</organism>
<gene>
    <name evidence="8" type="ORF">SSP0437_LOCUS11811</name>
</gene>
<dbReference type="InterPro" id="IPR001138">
    <property type="entry name" value="Zn2Cys6_DnaBD"/>
</dbReference>
<evidence type="ECO:0000313" key="8">
    <source>
        <dbReference type="EMBL" id="CAD9308245.1"/>
    </source>
</evidence>
<dbReference type="PROSITE" id="PS00463">
    <property type="entry name" value="ZN2_CY6_FUNGAL_1"/>
    <property type="match status" value="1"/>
</dbReference>
<evidence type="ECO:0000256" key="3">
    <source>
        <dbReference type="ARBA" id="ARBA00023015"/>
    </source>
</evidence>
<evidence type="ECO:0000259" key="7">
    <source>
        <dbReference type="PROSITE" id="PS50048"/>
    </source>
</evidence>
<feature type="region of interest" description="Disordered" evidence="6">
    <location>
        <begin position="32"/>
        <end position="120"/>
    </location>
</feature>
<keyword evidence="5" id="KW-0539">Nucleus</keyword>
<dbReference type="EMBL" id="HBGL01015097">
    <property type="protein sequence ID" value="CAD9308245.1"/>
    <property type="molecule type" value="Transcribed_RNA"/>
</dbReference>
<evidence type="ECO:0000256" key="1">
    <source>
        <dbReference type="ARBA" id="ARBA00004123"/>
    </source>
</evidence>
<dbReference type="AlphaFoldDB" id="A0A7S1VR62"/>
<name>A0A7S1VR62_9EUKA</name>
<dbReference type="InterPro" id="IPR050815">
    <property type="entry name" value="TF_fung"/>
</dbReference>
<dbReference type="Pfam" id="PF00172">
    <property type="entry name" value="Zn_clus"/>
    <property type="match status" value="1"/>
</dbReference>
<sequence length="316" mass="34426">MSLNRSLELFPELDDFSGYADVGSLWPLQARMTDSPVNVPPPPKRARSAPQSVPGPATAAMLTSEASSSSRTLPLHAVSPHTESSDSSSLSNSRPHSLSGSVVSNPSQSSSQRRNSRKRQVLRGTACVSCRRTKRKCDGEDPCNQCARRDRPCIRDVPKDELEEPFDGPGTQCDMKFEWPQADGVEFGSIESLESVSLTWASQKFLELLGYSMAELQGGLSPLEIVHSIDGINVMDVLSGKVPKPVYSLPPGVTELKGTSFGALMCKDGQVRRLRMRRRIEFITKNGVSRPKRGYVALCEVMSTEPAPTASSSNKE</sequence>
<evidence type="ECO:0000256" key="2">
    <source>
        <dbReference type="ARBA" id="ARBA00022723"/>
    </source>
</evidence>
<dbReference type="SMART" id="SM00066">
    <property type="entry name" value="GAL4"/>
    <property type="match status" value="1"/>
</dbReference>
<reference evidence="8" key="1">
    <citation type="submission" date="2021-01" db="EMBL/GenBank/DDBJ databases">
        <authorList>
            <person name="Corre E."/>
            <person name="Pelletier E."/>
            <person name="Niang G."/>
            <person name="Scheremetjew M."/>
            <person name="Finn R."/>
            <person name="Kale V."/>
            <person name="Holt S."/>
            <person name="Cochrane G."/>
            <person name="Meng A."/>
            <person name="Brown T."/>
            <person name="Cohen L."/>
        </authorList>
    </citation>
    <scope>NUCLEOTIDE SEQUENCE</scope>
    <source>
        <strain evidence="8">ATCC 50979</strain>
    </source>
</reference>
<dbReference type="GO" id="GO:0005634">
    <property type="term" value="C:nucleus"/>
    <property type="evidence" value="ECO:0007669"/>
    <property type="project" value="UniProtKB-SubCell"/>
</dbReference>
<accession>A0A7S1VR62</accession>
<dbReference type="InterPro" id="IPR036864">
    <property type="entry name" value="Zn2-C6_fun-type_DNA-bd_sf"/>
</dbReference>
<keyword evidence="4" id="KW-0804">Transcription</keyword>
<dbReference type="CDD" id="cd00067">
    <property type="entry name" value="GAL4"/>
    <property type="match status" value="1"/>
</dbReference>
<evidence type="ECO:0000256" key="4">
    <source>
        <dbReference type="ARBA" id="ARBA00023163"/>
    </source>
</evidence>
<dbReference type="Gene3D" id="4.10.240.10">
    <property type="entry name" value="Zn(2)-C6 fungal-type DNA-binding domain"/>
    <property type="match status" value="1"/>
</dbReference>
<evidence type="ECO:0000256" key="5">
    <source>
        <dbReference type="ARBA" id="ARBA00023242"/>
    </source>
</evidence>
<protein>
    <recommendedName>
        <fullName evidence="7">Zn(2)-C6 fungal-type domain-containing protein</fullName>
    </recommendedName>
</protein>
<feature type="compositionally biased region" description="Low complexity" evidence="6">
    <location>
        <begin position="79"/>
        <end position="113"/>
    </location>
</feature>
<evidence type="ECO:0000256" key="6">
    <source>
        <dbReference type="SAM" id="MobiDB-lite"/>
    </source>
</evidence>
<keyword evidence="2" id="KW-0479">Metal-binding</keyword>
<dbReference type="SUPFAM" id="SSF57701">
    <property type="entry name" value="Zn2/Cys6 DNA-binding domain"/>
    <property type="match status" value="1"/>
</dbReference>
<dbReference type="GO" id="GO:0000981">
    <property type="term" value="F:DNA-binding transcription factor activity, RNA polymerase II-specific"/>
    <property type="evidence" value="ECO:0007669"/>
    <property type="project" value="InterPro"/>
</dbReference>
<dbReference type="PANTHER" id="PTHR47338:SF5">
    <property type="entry name" value="ZN(II)2CYS6 TRANSCRIPTION FACTOR (EUROFUNG)"/>
    <property type="match status" value="1"/>
</dbReference>
<feature type="domain" description="Zn(2)-C6 fungal-type" evidence="7">
    <location>
        <begin position="126"/>
        <end position="155"/>
    </location>
</feature>
<dbReference type="PROSITE" id="PS50048">
    <property type="entry name" value="ZN2_CY6_FUNGAL_2"/>
    <property type="match status" value="1"/>
</dbReference>
<comment type="subcellular location">
    <subcellularLocation>
        <location evidence="1">Nucleus</location>
    </subcellularLocation>
</comment>